<dbReference type="SMART" id="SM00100">
    <property type="entry name" value="cNMP"/>
    <property type="match status" value="3"/>
</dbReference>
<dbReference type="EC" id="2.7.11.12" evidence="2"/>
<evidence type="ECO:0000313" key="17">
    <source>
        <dbReference type="EMBL" id="CAE0669324.1"/>
    </source>
</evidence>
<evidence type="ECO:0000256" key="10">
    <source>
        <dbReference type="ARBA" id="ARBA00047298"/>
    </source>
</evidence>
<dbReference type="PROSITE" id="PS00888">
    <property type="entry name" value="CNMP_BINDING_1"/>
    <property type="match status" value="1"/>
</dbReference>
<dbReference type="GO" id="GO:0004691">
    <property type="term" value="F:cAMP-dependent protein kinase activity"/>
    <property type="evidence" value="ECO:0007669"/>
    <property type="project" value="TreeGrafter"/>
</dbReference>
<comment type="similarity">
    <text evidence="1">Belongs to the protein kinase superfamily. AGC Ser/Thr protein kinase family. cGMP subfamily.</text>
</comment>
<evidence type="ECO:0000256" key="8">
    <source>
        <dbReference type="ARBA" id="ARBA00022840"/>
    </source>
</evidence>
<dbReference type="PROSITE" id="PS50042">
    <property type="entry name" value="CNMP_BINDING_3"/>
    <property type="match status" value="3"/>
</dbReference>
<evidence type="ECO:0000256" key="13">
    <source>
        <dbReference type="SAM" id="MobiDB-lite"/>
    </source>
</evidence>
<evidence type="ECO:0000259" key="16">
    <source>
        <dbReference type="PROSITE" id="PS51285"/>
    </source>
</evidence>
<dbReference type="SUPFAM" id="SSF51206">
    <property type="entry name" value="cAMP-binding domain-like"/>
    <property type="match status" value="3"/>
</dbReference>
<dbReference type="GO" id="GO:0005952">
    <property type="term" value="C:cAMP-dependent protein kinase complex"/>
    <property type="evidence" value="ECO:0007669"/>
    <property type="project" value="TreeGrafter"/>
</dbReference>
<dbReference type="InterPro" id="IPR011009">
    <property type="entry name" value="Kinase-like_dom_sf"/>
</dbReference>
<feature type="domain" description="Cyclic nucleotide-binding" evidence="15">
    <location>
        <begin position="423"/>
        <end position="523"/>
    </location>
</feature>
<feature type="domain" description="Protein kinase" evidence="14">
    <location>
        <begin position="747"/>
        <end position="1003"/>
    </location>
</feature>
<gene>
    <name evidence="17" type="ORF">LGLO00237_LOCUS20951</name>
</gene>
<evidence type="ECO:0000256" key="3">
    <source>
        <dbReference type="ARBA" id="ARBA00022527"/>
    </source>
</evidence>
<dbReference type="GO" id="GO:0005524">
    <property type="term" value="F:ATP binding"/>
    <property type="evidence" value="ECO:0007669"/>
    <property type="project" value="UniProtKB-UniRule"/>
</dbReference>
<dbReference type="PROSITE" id="PS51285">
    <property type="entry name" value="AGC_KINASE_CTER"/>
    <property type="match status" value="1"/>
</dbReference>
<dbReference type="PROSITE" id="PS50011">
    <property type="entry name" value="PROTEIN_KINASE_DOM"/>
    <property type="match status" value="1"/>
</dbReference>
<dbReference type="InterPro" id="IPR017441">
    <property type="entry name" value="Protein_kinase_ATP_BS"/>
</dbReference>
<dbReference type="SUPFAM" id="SSF56112">
    <property type="entry name" value="Protein kinase-like (PK-like)"/>
    <property type="match status" value="1"/>
</dbReference>
<dbReference type="InterPro" id="IPR000595">
    <property type="entry name" value="cNMP-bd_dom"/>
</dbReference>
<keyword evidence="6 12" id="KW-0547">Nucleotide-binding</keyword>
<dbReference type="Pfam" id="PF00069">
    <property type="entry name" value="Pkinase"/>
    <property type="match status" value="1"/>
</dbReference>
<dbReference type="SMART" id="SM00133">
    <property type="entry name" value="S_TK_X"/>
    <property type="match status" value="1"/>
</dbReference>
<feature type="region of interest" description="Disordered" evidence="13">
    <location>
        <begin position="1029"/>
        <end position="1058"/>
    </location>
</feature>
<comment type="catalytic activity">
    <reaction evidence="10">
        <text>L-threonyl-[protein] + ATP = O-phospho-L-threonyl-[protein] + ADP + H(+)</text>
        <dbReference type="Rhea" id="RHEA:46608"/>
        <dbReference type="Rhea" id="RHEA-COMP:11060"/>
        <dbReference type="Rhea" id="RHEA-COMP:11605"/>
        <dbReference type="ChEBI" id="CHEBI:15378"/>
        <dbReference type="ChEBI" id="CHEBI:30013"/>
        <dbReference type="ChEBI" id="CHEBI:30616"/>
        <dbReference type="ChEBI" id="CHEBI:61977"/>
        <dbReference type="ChEBI" id="CHEBI:456216"/>
        <dbReference type="EC" id="2.7.11.12"/>
    </reaction>
</comment>
<dbReference type="PROSITE" id="PS00889">
    <property type="entry name" value="CNMP_BINDING_2"/>
    <property type="match status" value="1"/>
</dbReference>
<evidence type="ECO:0000256" key="2">
    <source>
        <dbReference type="ARBA" id="ARBA00012428"/>
    </source>
</evidence>
<dbReference type="Gene3D" id="1.10.510.10">
    <property type="entry name" value="Transferase(Phosphotransferase) domain 1"/>
    <property type="match status" value="1"/>
</dbReference>
<comment type="catalytic activity">
    <reaction evidence="11">
        <text>L-seryl-[protein] + ATP = O-phospho-L-seryl-[protein] + ADP + H(+)</text>
        <dbReference type="Rhea" id="RHEA:17989"/>
        <dbReference type="Rhea" id="RHEA-COMP:9863"/>
        <dbReference type="Rhea" id="RHEA-COMP:11604"/>
        <dbReference type="ChEBI" id="CHEBI:15378"/>
        <dbReference type="ChEBI" id="CHEBI:29999"/>
        <dbReference type="ChEBI" id="CHEBI:30616"/>
        <dbReference type="ChEBI" id="CHEBI:83421"/>
        <dbReference type="ChEBI" id="CHEBI:456216"/>
        <dbReference type="EC" id="2.7.11.12"/>
    </reaction>
</comment>
<feature type="domain" description="Cyclic nucleotide-binding" evidence="15">
    <location>
        <begin position="543"/>
        <end position="657"/>
    </location>
</feature>
<dbReference type="SUPFAM" id="SSF50156">
    <property type="entry name" value="PDZ domain-like"/>
    <property type="match status" value="1"/>
</dbReference>
<dbReference type="PANTHER" id="PTHR24353">
    <property type="entry name" value="CYCLIC NUCLEOTIDE-DEPENDENT PROTEIN KINASE"/>
    <property type="match status" value="1"/>
</dbReference>
<dbReference type="PRINTS" id="PR00103">
    <property type="entry name" value="CAMPKINASE"/>
</dbReference>
<evidence type="ECO:0000256" key="9">
    <source>
        <dbReference type="ARBA" id="ARBA00022992"/>
    </source>
</evidence>
<dbReference type="Pfam" id="PF00027">
    <property type="entry name" value="cNMP_binding"/>
    <property type="match status" value="3"/>
</dbReference>
<dbReference type="FunFam" id="1.10.510.10:FF:000210">
    <property type="entry name" value="Non-specific serine/threonine protein kinase"/>
    <property type="match status" value="1"/>
</dbReference>
<dbReference type="SMART" id="SM00220">
    <property type="entry name" value="S_TKc"/>
    <property type="match status" value="1"/>
</dbReference>
<dbReference type="InterPro" id="IPR036034">
    <property type="entry name" value="PDZ_sf"/>
</dbReference>
<dbReference type="InterPro" id="IPR018488">
    <property type="entry name" value="cNMP-bd_CS"/>
</dbReference>
<proteinExistence type="inferred from homology"/>
<dbReference type="AlphaFoldDB" id="A0A7S3Z210"/>
<dbReference type="Gene3D" id="3.30.200.20">
    <property type="entry name" value="Phosphorylase Kinase, domain 1"/>
    <property type="match status" value="1"/>
</dbReference>
<keyword evidence="5" id="KW-0808">Transferase</keyword>
<evidence type="ECO:0000256" key="6">
    <source>
        <dbReference type="ARBA" id="ARBA00022741"/>
    </source>
</evidence>
<dbReference type="PROSITE" id="PS00107">
    <property type="entry name" value="PROTEIN_KINASE_ATP"/>
    <property type="match status" value="1"/>
</dbReference>
<evidence type="ECO:0000259" key="15">
    <source>
        <dbReference type="PROSITE" id="PS50042"/>
    </source>
</evidence>
<dbReference type="GO" id="GO:0004692">
    <property type="term" value="F:cGMP-dependent protein kinase activity"/>
    <property type="evidence" value="ECO:0007669"/>
    <property type="project" value="UniProtKB-EC"/>
</dbReference>
<reference evidence="17" key="1">
    <citation type="submission" date="2021-01" db="EMBL/GenBank/DDBJ databases">
        <authorList>
            <person name="Corre E."/>
            <person name="Pelletier E."/>
            <person name="Niang G."/>
            <person name="Scheremetjew M."/>
            <person name="Finn R."/>
            <person name="Kale V."/>
            <person name="Holt S."/>
            <person name="Cochrane G."/>
            <person name="Meng A."/>
            <person name="Brown T."/>
            <person name="Cohen L."/>
        </authorList>
    </citation>
    <scope>NUCLEOTIDE SEQUENCE</scope>
    <source>
        <strain evidence="17">CCCM811</strain>
    </source>
</reference>
<evidence type="ECO:0000256" key="12">
    <source>
        <dbReference type="PROSITE-ProRule" id="PRU10141"/>
    </source>
</evidence>
<dbReference type="InterPro" id="IPR018490">
    <property type="entry name" value="cNMP-bd_dom_sf"/>
</dbReference>
<dbReference type="GO" id="GO:0030553">
    <property type="term" value="F:cGMP binding"/>
    <property type="evidence" value="ECO:0007669"/>
    <property type="project" value="UniProtKB-KW"/>
</dbReference>
<keyword evidence="8 12" id="KW-0067">ATP-binding</keyword>
<protein>
    <recommendedName>
        <fullName evidence="2">cGMP-dependent protein kinase</fullName>
        <ecNumber evidence="2">2.7.11.12</ecNumber>
    </recommendedName>
</protein>
<keyword evidence="7" id="KW-0418">Kinase</keyword>
<dbReference type="InterPro" id="IPR014710">
    <property type="entry name" value="RmlC-like_jellyroll"/>
</dbReference>
<dbReference type="CDD" id="cd00038">
    <property type="entry name" value="CAP_ED"/>
    <property type="match status" value="3"/>
</dbReference>
<dbReference type="Gene3D" id="2.60.120.10">
    <property type="entry name" value="Jelly Rolls"/>
    <property type="match status" value="3"/>
</dbReference>
<evidence type="ECO:0000256" key="5">
    <source>
        <dbReference type="ARBA" id="ARBA00022679"/>
    </source>
</evidence>
<feature type="domain" description="Cyclic nucleotide-binding" evidence="15">
    <location>
        <begin position="267"/>
        <end position="366"/>
    </location>
</feature>
<dbReference type="EMBL" id="HBIV01029320">
    <property type="protein sequence ID" value="CAE0669324.1"/>
    <property type="molecule type" value="Transcribed_RNA"/>
</dbReference>
<keyword evidence="3" id="KW-0723">Serine/threonine-protein kinase</keyword>
<dbReference type="PROSITE" id="PS00108">
    <property type="entry name" value="PROTEIN_KINASE_ST"/>
    <property type="match status" value="1"/>
</dbReference>
<feature type="domain" description="AGC-kinase C-terminal" evidence="16">
    <location>
        <begin position="1004"/>
        <end position="1058"/>
    </location>
</feature>
<keyword evidence="9" id="KW-0142">cGMP-binding</keyword>
<feature type="binding site" evidence="12">
    <location>
        <position position="776"/>
    </location>
    <ligand>
        <name>ATP</name>
        <dbReference type="ChEBI" id="CHEBI:30616"/>
    </ligand>
</feature>
<evidence type="ECO:0000256" key="1">
    <source>
        <dbReference type="ARBA" id="ARBA00006352"/>
    </source>
</evidence>
<evidence type="ECO:0000256" key="11">
    <source>
        <dbReference type="ARBA" id="ARBA00047462"/>
    </source>
</evidence>
<keyword evidence="4" id="KW-0140">cGMP</keyword>
<dbReference type="FunFam" id="3.30.200.20:FF:000042">
    <property type="entry name" value="Aurora kinase A"/>
    <property type="match status" value="1"/>
</dbReference>
<dbReference type="PANTHER" id="PTHR24353:SF143">
    <property type="entry name" value="PROTEIN KINASE DOMAIN-CONTAINING PROTEIN"/>
    <property type="match status" value="1"/>
</dbReference>
<evidence type="ECO:0000259" key="14">
    <source>
        <dbReference type="PROSITE" id="PS50011"/>
    </source>
</evidence>
<evidence type="ECO:0000256" key="7">
    <source>
        <dbReference type="ARBA" id="ARBA00022777"/>
    </source>
</evidence>
<name>A0A7S3Z210_9EUKA</name>
<sequence length="1058" mass="117545">MPATKYTYDDLASLSVKEVRKIGAKFGLSLPMFGNMRNMILQVLRAQDDPVYAAAAAKKKKAASTSARKPAEGKTKSQLLAAPSSVRSFEELQQMTLSEMRVYARSLGITSIPRFGGTKTLLENILRAHKQGATPMRPLKSQETAVQKEKKGGGGAKNSSLKGKRRSELEAMPRSKLIAYGVSLGMEEDRLAKILSTTRIITDILLYCRDPEGFKERARAKKRAQAEALKCTGTPGGQISPAMTRGVSVENNFDLKETTAKLSKVPLLAKLKPDIIRLLAESARARRTNGGEPVFLQGEEGDGFYLIKKGQAEVIVGESTRVGALSDGDYFGEGALINKAPRGATVKALTDMICLFWTKDDFMKIFTKIYGSRNLRTVFAKRQNVVATSESKGEMMAPVDPKLYEKTEDERQQIRECVQKSVLLEHITNERHFNAILQGFFKKEAAKGHVVAKEGDPGLFLHVVQSGSLQVKTKAIGDVRVLSKGALIGEVALLHDSTNNETIVARTDTTLWCISRFSFRRLLKEVSEGEIAKRTAFLAQTDLCRALSSYERHTVAEALEQVEFKKGDVIVSQGDIGDCMYFLASGDVTAFVDGHEIEWKDKQLIGELALVSSAKRAATVKATEPTTLFRLSKLAVETLLGPVKQFLENRAKGYNRHTVVFPWGGTFGMRVFGTKVTKVDKGLQADRLGVQVGWKVVEVNRKPVDNFTEYQAAIDSNKENVLVFSGLDMKVKKETKATVFRYKLGDLKKMCILGKGSFGSVYLCTTKDSKTTYALKCVSKRIVIETKQSKHIVSEKQVMQKMNHPFIIKLFATYKDSKCIYFVLELCLGGELFGLVQNKGGALTEKATRFYSASIVSIFQYMHSMNIIYRDLKPENLLVDQHGFLKLVDFGFAKEVEGSTYTLCGTPDYLAPEIIRGTGHGKGVDWWCLGIFTYELVSSYAPFYSENPKYTYKMICSSAPITYPPSFSKPLKNLLNGLLKRRPSDRLGVIQGGADRIKQEEWFKGVDWAALDARKVKPPFVIPVRSRTDASNFDDYSDDEPAEDCGSRPTGRWEEHFG</sequence>
<organism evidence="17">
    <name type="scientific">Lotharella globosa</name>
    <dbReference type="NCBI Taxonomy" id="91324"/>
    <lineage>
        <taxon>Eukaryota</taxon>
        <taxon>Sar</taxon>
        <taxon>Rhizaria</taxon>
        <taxon>Cercozoa</taxon>
        <taxon>Chlorarachniophyceae</taxon>
        <taxon>Lotharella</taxon>
    </lineage>
</organism>
<dbReference type="InterPro" id="IPR000961">
    <property type="entry name" value="AGC-kinase_C"/>
</dbReference>
<evidence type="ECO:0000256" key="4">
    <source>
        <dbReference type="ARBA" id="ARBA00022535"/>
    </source>
</evidence>
<dbReference type="Gene3D" id="2.30.42.10">
    <property type="match status" value="1"/>
</dbReference>
<accession>A0A7S3Z210</accession>
<dbReference type="InterPro" id="IPR000719">
    <property type="entry name" value="Prot_kinase_dom"/>
</dbReference>
<feature type="region of interest" description="Disordered" evidence="13">
    <location>
        <begin position="132"/>
        <end position="168"/>
    </location>
</feature>
<dbReference type="InterPro" id="IPR008271">
    <property type="entry name" value="Ser/Thr_kinase_AS"/>
</dbReference>